<evidence type="ECO:0000256" key="12">
    <source>
        <dbReference type="SAM" id="MobiDB-lite"/>
    </source>
</evidence>
<dbReference type="PANTHER" id="PTHR13108">
    <property type="entry name" value="CONDENSIN COMPLEX SUBUNIT 2"/>
    <property type="match status" value="1"/>
</dbReference>
<evidence type="ECO:0000256" key="11">
    <source>
        <dbReference type="PIRNR" id="PIRNR017126"/>
    </source>
</evidence>
<dbReference type="AlphaFoldDB" id="A0A6I9SE64"/>
<evidence type="ECO:0000256" key="1">
    <source>
        <dbReference type="ARBA" id="ARBA00004286"/>
    </source>
</evidence>
<comment type="subcellular location">
    <subcellularLocation>
        <location evidence="1">Chromosome</location>
    </subcellularLocation>
    <subcellularLocation>
        <location evidence="2">Cytoplasm</location>
    </subcellularLocation>
</comment>
<keyword evidence="10 11" id="KW-0131">Cell cycle</keyword>
<evidence type="ECO:0000256" key="7">
    <source>
        <dbReference type="ARBA" id="ARBA00022618"/>
    </source>
</evidence>
<evidence type="ECO:0000256" key="10">
    <source>
        <dbReference type="ARBA" id="ARBA00023306"/>
    </source>
</evidence>
<evidence type="ECO:0000256" key="3">
    <source>
        <dbReference type="ARBA" id="ARBA00009471"/>
    </source>
</evidence>
<sequence>MGDECRTPPPNPSRPMASKPRPRTPTAAILQSPTSHAFPLGSNDDELERAQARAARAASIRRRSFAPNRSAAPSAPHDLLDHDQIMDLFHNCIKLASENKINQKNTWELGLIDHLSEIIRVRPEDDDETNFQKASCTLEAGVKIYSMRVDSVHSEAYKVLGGINRAGREEEEKETVMDGDHTGIAREDGLSMKELERKMSPLSTLESFFEALNVKKIEVAFTVDPLYHQTSAQFDEGGAKGLLLNNLGVYDGCRILFDSFEKPERSVSLETQNNKIEMIDLSFCKDYVEKMMVYMPLRNDISPTLKDIVNQFDEDNQRPSDTKSLAQVLELCHELEDNNLELDDNLFDDGGPLSFDHDDHTNVIHDSSISPNPNSASHQEENGEYMLDDPDIGEKFEKITCFLSLGLGFTSKSNAWAGPDHWKYRKVKEQVPVSASEPELVTNKAKNRKEVPDVDFMKLLDNEMPPVFTPPKNPRSLLLPMNKVPCNITLPEDCHYSPDTLVKLFVLPNVMCLGKKGRNSSDDIKQHTDTNIPLTSWDNESMNNDPCDDGNVYSDHEDIGILVSQPRQVNKVDIQYDKVSKQVDVHALKDMLWNHIQESVQISGVEHEATVSLRQVLLQFPSDCPTTPANDISPHLFFICLLHLANEHCLSIHDCPSLDELDIHIPSAALVK</sequence>
<accession>A0A6I9SE64</accession>
<reference evidence="14" key="1">
    <citation type="submission" date="2025-08" db="UniProtKB">
        <authorList>
            <consortium name="RefSeq"/>
        </authorList>
    </citation>
    <scope>IDENTIFICATION</scope>
</reference>
<gene>
    <name evidence="14" type="primary">LOC105059781</name>
</gene>
<dbReference type="GeneID" id="105059781"/>
<dbReference type="InterPro" id="IPR022816">
    <property type="entry name" value="Condensin_barren_su2"/>
</dbReference>
<keyword evidence="8 11" id="KW-0498">Mitosis</keyword>
<dbReference type="GO" id="GO:0005737">
    <property type="term" value="C:cytoplasm"/>
    <property type="evidence" value="ECO:0007669"/>
    <property type="project" value="UniProtKB-SubCell"/>
</dbReference>
<evidence type="ECO:0000256" key="5">
    <source>
        <dbReference type="ARBA" id="ARBA00022454"/>
    </source>
</evidence>
<evidence type="ECO:0000256" key="8">
    <source>
        <dbReference type="ARBA" id="ARBA00022776"/>
    </source>
</evidence>
<dbReference type="PIRSF" id="PIRSF017126">
    <property type="entry name" value="Condensin_H"/>
    <property type="match status" value="1"/>
</dbReference>
<dbReference type="Proteomes" id="UP000504607">
    <property type="component" value="Unplaced"/>
</dbReference>
<dbReference type="RefSeq" id="XP_010941516.1">
    <property type="nucleotide sequence ID" value="XM_010943214.3"/>
</dbReference>
<keyword evidence="6" id="KW-0963">Cytoplasm</keyword>
<evidence type="ECO:0000256" key="6">
    <source>
        <dbReference type="ARBA" id="ARBA00022490"/>
    </source>
</evidence>
<dbReference type="OrthoDB" id="362021at2759"/>
<keyword evidence="9 11" id="KW-0226">DNA condensation</keyword>
<evidence type="ECO:0000256" key="9">
    <source>
        <dbReference type="ARBA" id="ARBA00023067"/>
    </source>
</evidence>
<dbReference type="InParanoid" id="A0A6I9SE64"/>
<dbReference type="Pfam" id="PF05786">
    <property type="entry name" value="Cnd2"/>
    <property type="match status" value="2"/>
</dbReference>
<name>A0A6I9SE64_ELAGV</name>
<dbReference type="GO" id="GO:0003682">
    <property type="term" value="F:chromatin binding"/>
    <property type="evidence" value="ECO:0007669"/>
    <property type="project" value="TreeGrafter"/>
</dbReference>
<dbReference type="PANTHER" id="PTHR13108:SF9">
    <property type="entry name" value="CONDENSIN COMPLEX SUBUNIT 2"/>
    <property type="match status" value="1"/>
</dbReference>
<feature type="region of interest" description="Disordered" evidence="12">
    <location>
        <begin position="1"/>
        <end position="45"/>
    </location>
</feature>
<evidence type="ECO:0000256" key="4">
    <source>
        <dbReference type="ARBA" id="ARBA00016065"/>
    </source>
</evidence>
<protein>
    <recommendedName>
        <fullName evidence="4 11">Condensin complex subunit 2</fullName>
    </recommendedName>
</protein>
<feature type="region of interest" description="Disordered" evidence="12">
    <location>
        <begin position="58"/>
        <end position="78"/>
    </location>
</feature>
<keyword evidence="13" id="KW-1185">Reference proteome</keyword>
<comment type="function">
    <text evidence="11">Regulatory subunit of the condensin complex, a complex required for conversion of interphase chromatin into mitotic-like condense chromosomes.</text>
</comment>
<evidence type="ECO:0000313" key="13">
    <source>
        <dbReference type="Proteomes" id="UP000504607"/>
    </source>
</evidence>
<evidence type="ECO:0000313" key="14">
    <source>
        <dbReference type="RefSeq" id="XP_010941516.1"/>
    </source>
</evidence>
<keyword evidence="5" id="KW-0158">Chromosome</keyword>
<dbReference type="GO" id="GO:0000796">
    <property type="term" value="C:condensin complex"/>
    <property type="evidence" value="ECO:0007669"/>
    <property type="project" value="InterPro"/>
</dbReference>
<organism evidence="13 14">
    <name type="scientific">Elaeis guineensis var. tenera</name>
    <name type="common">Oil palm</name>
    <dbReference type="NCBI Taxonomy" id="51953"/>
    <lineage>
        <taxon>Eukaryota</taxon>
        <taxon>Viridiplantae</taxon>
        <taxon>Streptophyta</taxon>
        <taxon>Embryophyta</taxon>
        <taxon>Tracheophyta</taxon>
        <taxon>Spermatophyta</taxon>
        <taxon>Magnoliopsida</taxon>
        <taxon>Liliopsida</taxon>
        <taxon>Arecaceae</taxon>
        <taxon>Arecoideae</taxon>
        <taxon>Cocoseae</taxon>
        <taxon>Elaeidinae</taxon>
        <taxon>Elaeis</taxon>
    </lineage>
</organism>
<proteinExistence type="inferred from homology"/>
<evidence type="ECO:0000256" key="2">
    <source>
        <dbReference type="ARBA" id="ARBA00004496"/>
    </source>
</evidence>
<dbReference type="KEGG" id="egu:105059781"/>
<dbReference type="GO" id="GO:0051301">
    <property type="term" value="P:cell division"/>
    <property type="evidence" value="ECO:0007669"/>
    <property type="project" value="UniProtKB-KW"/>
</dbReference>
<comment type="similarity">
    <text evidence="3 11">Belongs to the CND2 (condensin subunit 2) family.</text>
</comment>
<keyword evidence="7 11" id="KW-0132">Cell division</keyword>
<dbReference type="GO" id="GO:0007076">
    <property type="term" value="P:mitotic chromosome condensation"/>
    <property type="evidence" value="ECO:0007669"/>
    <property type="project" value="InterPro"/>
</dbReference>